<dbReference type="Proteomes" id="UP000596661">
    <property type="component" value="Chromosome 8"/>
</dbReference>
<reference evidence="1" key="1">
    <citation type="submission" date="2018-11" db="EMBL/GenBank/DDBJ databases">
        <authorList>
            <person name="Grassa J C."/>
        </authorList>
    </citation>
    <scope>NUCLEOTIDE SEQUENCE [LARGE SCALE GENOMIC DNA]</scope>
</reference>
<dbReference type="PANTHER" id="PTHR47434:SF1">
    <property type="entry name" value="PROTEIN PTST HOMOLOG 2, CHLOROPLASTIC"/>
    <property type="match status" value="1"/>
</dbReference>
<dbReference type="EnsemblPlants" id="evm.model.08.334">
    <property type="protein sequence ID" value="cds.evm.model.08.334"/>
    <property type="gene ID" value="evm.TU.08.334"/>
</dbReference>
<dbReference type="PANTHER" id="PTHR47434">
    <property type="entry name" value="PROTEIN PTST HOMOLOG 3, CHLOROPLASTIC"/>
    <property type="match status" value="1"/>
</dbReference>
<reference evidence="1" key="2">
    <citation type="submission" date="2021-03" db="UniProtKB">
        <authorList>
            <consortium name="EnsemblPlants"/>
        </authorList>
    </citation>
    <scope>IDENTIFICATION</scope>
</reference>
<sequence length="362" mass="40409">MKMPRSTKKLGQKRISTRTSNSTLQCKVEAFLGKLKSRWYGPFTVVQAAKRYEKLKKRGILQERGFEFQEQLFIRDRGYETIRGEIARRQWQRLCAAEHVGEANHNIVCAFFANYPYRGDNNEVYVRGVHVPVTMDVINNSFNLVTLGEEQDERRLALRRETLTDEAIATVLGIGIAKGVLIWKLSLEFMKNSNKPEAFPSKKELVDAGRIVLVKAFVKQGGWLSSGWDLDDEEEGTQESGVSSLASSVATERDHFQENFFLSVDEIQDPDASFRSFFIFPSTSPSGRLFISVENGLGSGPRSSVGPLLFGPGGSRPLKELEPKEFSICGQVAHQGQFKDRAFLGPVLPGFIASLNGPVPLA</sequence>
<dbReference type="EMBL" id="UZAU01000681">
    <property type="status" value="NOT_ANNOTATED_CDS"/>
    <property type="molecule type" value="Genomic_DNA"/>
</dbReference>
<keyword evidence="2" id="KW-1185">Reference proteome</keyword>
<name>A0A803QAX5_CANSA</name>
<protein>
    <submittedName>
        <fullName evidence="1">Uncharacterized protein</fullName>
    </submittedName>
</protein>
<evidence type="ECO:0000313" key="2">
    <source>
        <dbReference type="Proteomes" id="UP000596661"/>
    </source>
</evidence>
<dbReference type="AlphaFoldDB" id="A0A803QAX5"/>
<accession>A0A803QAX5</accession>
<dbReference type="Gramene" id="evm.model.08.334">
    <property type="protein sequence ID" value="cds.evm.model.08.334"/>
    <property type="gene ID" value="evm.TU.08.334"/>
</dbReference>
<proteinExistence type="predicted"/>
<organism evidence="1 2">
    <name type="scientific">Cannabis sativa</name>
    <name type="common">Hemp</name>
    <name type="synonym">Marijuana</name>
    <dbReference type="NCBI Taxonomy" id="3483"/>
    <lineage>
        <taxon>Eukaryota</taxon>
        <taxon>Viridiplantae</taxon>
        <taxon>Streptophyta</taxon>
        <taxon>Embryophyta</taxon>
        <taxon>Tracheophyta</taxon>
        <taxon>Spermatophyta</taxon>
        <taxon>Magnoliopsida</taxon>
        <taxon>eudicotyledons</taxon>
        <taxon>Gunneridae</taxon>
        <taxon>Pentapetalae</taxon>
        <taxon>rosids</taxon>
        <taxon>fabids</taxon>
        <taxon>Rosales</taxon>
        <taxon>Cannabaceae</taxon>
        <taxon>Cannabis</taxon>
    </lineage>
</organism>
<evidence type="ECO:0000313" key="1">
    <source>
        <dbReference type="EnsemblPlants" id="cds.evm.model.08.334"/>
    </source>
</evidence>